<dbReference type="Pfam" id="PF03808">
    <property type="entry name" value="Glyco_tran_WecG"/>
    <property type="match status" value="1"/>
</dbReference>
<dbReference type="PANTHER" id="PTHR34136:SF1">
    <property type="entry name" value="UDP-N-ACETYL-D-MANNOSAMINURONIC ACID TRANSFERASE"/>
    <property type="match status" value="1"/>
</dbReference>
<proteinExistence type="predicted"/>
<dbReference type="OrthoDB" id="9808602at2"/>
<keyword evidence="2 3" id="KW-0808">Transferase</keyword>
<dbReference type="CDD" id="cd06533">
    <property type="entry name" value="Glyco_transf_WecG_TagA"/>
    <property type="match status" value="1"/>
</dbReference>
<dbReference type="GO" id="GO:0016758">
    <property type="term" value="F:hexosyltransferase activity"/>
    <property type="evidence" value="ECO:0007669"/>
    <property type="project" value="TreeGrafter"/>
</dbReference>
<keyword evidence="1" id="KW-0328">Glycosyltransferase</keyword>
<dbReference type="EMBL" id="CP038033">
    <property type="protein sequence ID" value="QBQ54396.1"/>
    <property type="molecule type" value="Genomic_DNA"/>
</dbReference>
<reference evidence="3 4" key="1">
    <citation type="submission" date="2019-03" db="EMBL/GenBank/DDBJ databases">
        <title>The genome sequence of Nitrosococcus wardiae strain D1FHST reveals the archetypal metabolic capacity of ammonia-oxidizing Gammaproteobacteria.</title>
        <authorList>
            <person name="Wang L."/>
            <person name="Lim C.K."/>
            <person name="Hanson T.E."/>
            <person name="Dang H."/>
            <person name="Klotz M.G."/>
        </authorList>
    </citation>
    <scope>NUCLEOTIDE SEQUENCE [LARGE SCALE GENOMIC DNA]</scope>
    <source>
        <strain evidence="3 4">D1FHS</strain>
    </source>
</reference>
<dbReference type="KEGG" id="nwr:E3U44_07635"/>
<evidence type="ECO:0000313" key="4">
    <source>
        <dbReference type="Proteomes" id="UP000294325"/>
    </source>
</evidence>
<dbReference type="InterPro" id="IPR004629">
    <property type="entry name" value="WecG_TagA_CpsF"/>
</dbReference>
<sequence length="259" mass="29385">MDSPVQVVYLYGLPLARISQSKTVEWVFERISSGKGSWIITANIDHLQRYVSDKRIADLYKKADLIVADGVPILWATRILGYPLIERVAGADLVWSLTEQAAYSGRSIYLLGGTPGTANKAVRCFCERWPELRIAGTSDQKFSSYPTIEEQNTLRIMLEAAKPDLIYVALGSPKQEFVIAALRPYFPNATWMGVGISLNFVTGEIRRAPVWMQKVGLEWAHRMLQEPRRLVGRYLINNLPFTILLLVKSFCSRVMRLKY</sequence>
<dbReference type="PANTHER" id="PTHR34136">
    <property type="match status" value="1"/>
</dbReference>
<dbReference type="RefSeq" id="WP_134357596.1">
    <property type="nucleotide sequence ID" value="NZ_CP038033.1"/>
</dbReference>
<evidence type="ECO:0000313" key="3">
    <source>
        <dbReference type="EMBL" id="QBQ54396.1"/>
    </source>
</evidence>
<dbReference type="AlphaFoldDB" id="A0A4P7C0X1"/>
<evidence type="ECO:0000256" key="2">
    <source>
        <dbReference type="ARBA" id="ARBA00022679"/>
    </source>
</evidence>
<accession>A0A4P7C0X1</accession>
<name>A0A4P7C0X1_9GAMM</name>
<protein>
    <submittedName>
        <fullName evidence="3">Glycosyltransferase</fullName>
    </submittedName>
</protein>
<gene>
    <name evidence="3" type="ORF">E3U44_07635</name>
</gene>
<organism evidence="3 4">
    <name type="scientific">Nitrosococcus wardiae</name>
    <dbReference type="NCBI Taxonomy" id="1814290"/>
    <lineage>
        <taxon>Bacteria</taxon>
        <taxon>Pseudomonadati</taxon>
        <taxon>Pseudomonadota</taxon>
        <taxon>Gammaproteobacteria</taxon>
        <taxon>Chromatiales</taxon>
        <taxon>Chromatiaceae</taxon>
        <taxon>Nitrosococcus</taxon>
    </lineage>
</organism>
<dbReference type="Proteomes" id="UP000294325">
    <property type="component" value="Chromosome"/>
</dbReference>
<keyword evidence="4" id="KW-1185">Reference proteome</keyword>
<dbReference type="NCBIfam" id="TIGR00696">
    <property type="entry name" value="wecG_tagA_cpsF"/>
    <property type="match status" value="1"/>
</dbReference>
<evidence type="ECO:0000256" key="1">
    <source>
        <dbReference type="ARBA" id="ARBA00022676"/>
    </source>
</evidence>